<feature type="region of interest" description="Disordered" evidence="1">
    <location>
        <begin position="104"/>
        <end position="123"/>
    </location>
</feature>
<organism evidence="2 3">
    <name type="scientific">Phytophthora lilii</name>
    <dbReference type="NCBI Taxonomy" id="2077276"/>
    <lineage>
        <taxon>Eukaryota</taxon>
        <taxon>Sar</taxon>
        <taxon>Stramenopiles</taxon>
        <taxon>Oomycota</taxon>
        <taxon>Peronosporomycetes</taxon>
        <taxon>Peronosporales</taxon>
        <taxon>Peronosporaceae</taxon>
        <taxon>Phytophthora</taxon>
    </lineage>
</organism>
<comment type="caution">
    <text evidence="2">The sequence shown here is derived from an EMBL/GenBank/DDBJ whole genome shotgun (WGS) entry which is preliminary data.</text>
</comment>
<protein>
    <submittedName>
        <fullName evidence="2">Unnamed protein product</fullName>
    </submittedName>
</protein>
<accession>A0A9W6U7E8</accession>
<dbReference type="EMBL" id="BSXW01000656">
    <property type="protein sequence ID" value="GMF27301.1"/>
    <property type="molecule type" value="Genomic_DNA"/>
</dbReference>
<sequence>MRDPVSLPRISDRQPDLGLGARIFDGGPLEDLNQLTPGPDHYGLTMESVWQSYGNPGVARLSARAPDPVTPRYPDLDPGKSAFGPTTLAKDSSTKAYWQYSAGPVGPRSSTADVEQGPVTWAPDPGWSSVDRAMIWTDLASRAAAIVSSTGKDVRSMMCGRRHRRRQASEKEPQQRPNTPFKANPRPDPDLGRQIQARANRFGSGLTGRRAKTSALLLLIPVSHQYVQDLHAQAFLRVIERGRSSPYRRVHKVRKFSTDHGSSEDPSLVGCLGAVGKSDPAISRILPIQLHHTYFLKPELCTTSNPLNLNQQRN</sequence>
<dbReference type="OrthoDB" id="146500at2759"/>
<name>A0A9W6U7E8_9STRA</name>
<dbReference type="AlphaFoldDB" id="A0A9W6U7E8"/>
<gene>
    <name evidence="2" type="ORF">Plil01_001141700</name>
</gene>
<evidence type="ECO:0000256" key="1">
    <source>
        <dbReference type="SAM" id="MobiDB-lite"/>
    </source>
</evidence>
<dbReference type="Proteomes" id="UP001165083">
    <property type="component" value="Unassembled WGS sequence"/>
</dbReference>
<evidence type="ECO:0000313" key="2">
    <source>
        <dbReference type="EMBL" id="GMF27301.1"/>
    </source>
</evidence>
<evidence type="ECO:0000313" key="3">
    <source>
        <dbReference type="Proteomes" id="UP001165083"/>
    </source>
</evidence>
<proteinExistence type="predicted"/>
<keyword evidence="3" id="KW-1185">Reference proteome</keyword>
<reference evidence="2" key="1">
    <citation type="submission" date="2023-04" db="EMBL/GenBank/DDBJ databases">
        <title>Phytophthora lilii NBRC 32176.</title>
        <authorList>
            <person name="Ichikawa N."/>
            <person name="Sato H."/>
            <person name="Tonouchi N."/>
        </authorList>
    </citation>
    <scope>NUCLEOTIDE SEQUENCE</scope>
    <source>
        <strain evidence="2">NBRC 32176</strain>
    </source>
</reference>
<feature type="region of interest" description="Disordered" evidence="1">
    <location>
        <begin position="151"/>
        <end position="192"/>
    </location>
</feature>